<evidence type="ECO:0000313" key="5">
    <source>
        <dbReference type="Ensembl" id="ENSCCRP00000154093.1"/>
    </source>
</evidence>
<evidence type="ECO:0000256" key="1">
    <source>
        <dbReference type="PROSITE-ProRule" id="PRU00176"/>
    </source>
</evidence>
<evidence type="ECO:0000259" key="4">
    <source>
        <dbReference type="PROSITE" id="PS50102"/>
    </source>
</evidence>
<feature type="domain" description="RRM" evidence="4">
    <location>
        <begin position="554"/>
        <end position="626"/>
    </location>
</feature>
<dbReference type="PANTHER" id="PTHR47678">
    <property type="entry name" value="TETRATRICOPEPTIDE REPEAT PROTEIN 31"/>
    <property type="match status" value="1"/>
</dbReference>
<dbReference type="Gene3D" id="1.25.40.10">
    <property type="entry name" value="Tetratricopeptide repeat domain"/>
    <property type="match status" value="1"/>
</dbReference>
<keyword evidence="6" id="KW-1185">Reference proteome</keyword>
<feature type="compositionally biased region" description="Basic and acidic residues" evidence="3">
    <location>
        <begin position="201"/>
        <end position="217"/>
    </location>
</feature>
<keyword evidence="1" id="KW-0694">RNA-binding</keyword>
<dbReference type="GeneTree" id="ENSGT00940000161036"/>
<feature type="compositionally biased region" description="Acidic residues" evidence="3">
    <location>
        <begin position="263"/>
        <end position="274"/>
    </location>
</feature>
<dbReference type="CDD" id="cd00590">
    <property type="entry name" value="RRM_SF"/>
    <property type="match status" value="1"/>
</dbReference>
<feature type="compositionally biased region" description="Basic and acidic residues" evidence="3">
    <location>
        <begin position="164"/>
        <end position="176"/>
    </location>
</feature>
<feature type="compositionally biased region" description="Pro residues" evidence="3">
    <location>
        <begin position="529"/>
        <end position="539"/>
    </location>
</feature>
<name>A0A9J8BBW6_CYPCA</name>
<dbReference type="PROSITE" id="PS50102">
    <property type="entry name" value="RRM"/>
    <property type="match status" value="1"/>
</dbReference>
<dbReference type="Ensembl" id="ENSCCRT00000113977.1">
    <property type="protein sequence ID" value="ENSCCRP00000154093.1"/>
    <property type="gene ID" value="ENSCCRG00000032613.2"/>
</dbReference>
<feature type="region of interest" description="Disordered" evidence="3">
    <location>
        <begin position="299"/>
        <end position="344"/>
    </location>
</feature>
<dbReference type="Pfam" id="PF00076">
    <property type="entry name" value="RRM_1"/>
    <property type="match status" value="1"/>
</dbReference>
<dbReference type="Proteomes" id="UP001108240">
    <property type="component" value="Unplaced"/>
</dbReference>
<feature type="compositionally biased region" description="Basic residues" evidence="3">
    <location>
        <begin position="184"/>
        <end position="200"/>
    </location>
</feature>
<keyword evidence="2" id="KW-0802">TPR repeat</keyword>
<dbReference type="Gene3D" id="1.10.8.10">
    <property type="entry name" value="DNA helicase RuvA subunit, C-terminal domain"/>
    <property type="match status" value="1"/>
</dbReference>
<reference evidence="5" key="1">
    <citation type="submission" date="2025-08" db="UniProtKB">
        <authorList>
            <consortium name="Ensembl"/>
        </authorList>
    </citation>
    <scope>IDENTIFICATION</scope>
</reference>
<dbReference type="SUPFAM" id="SSF54928">
    <property type="entry name" value="RNA-binding domain, RBD"/>
    <property type="match status" value="1"/>
</dbReference>
<sequence>MTKQTVPKRDKFCICMLKKCGVRKKVRFVQAWMQGSVYGLLASESCIFCPCCWQGISAGGWKEYFRLRENERLMRTHETMVDFINDRPANHGFLDALSFGYGFVPELDRFAAHFTGYEGSSDEDYYYDDDDDDDDRYAIRTNNRYCGFSRNFLERSLPKPSRHITAEEAERNAKELMDEEEKLKKKAEKKKQKKMRQKERRRLEKLEKENADKEKNKPVQVDPVPEKTKHADKNENKIKNKNGSSVPPGPQCASAPVQSSDSSSEDSGDDSEEDSTMKPEELDMNSCFVSNAAAIAKRQLEQKPKPDKKHAQANLRKQRGSEQKDSTPPRKQTDIKEEKSEETVSANDLITRSMELAVIGNQYAMSGNLEMAVKYFTDAIKHNPKEYKLFGNRSYCYEKMLHYEKALNDADIALSMNPKWIKGLYRKGKALVGLKRYYEARLTYNEVLKLDSTCKDAAEEMMRVQLMQLMEMGFTKEQSSNALILHGTVEKALESLSGLSGLSPVLVPGECEFMSVKQNPQPQAKFPLRPLPQNQPRPSMPTASPVRHRPPELFPIWVGDLVPSITEPKLYDLFRSVGHVHSVRVLQMRHCAFVNYTKKEDCEKAIEDFHGYPIDGTTLVVRYPDRIHTRLGVSRDASTESSGKNGKQPDECYFWRTNGCIKNGCTYKHIPENKGIDRYKAKSHP</sequence>
<feature type="repeat" description="TPR" evidence="2">
    <location>
        <begin position="353"/>
        <end position="386"/>
    </location>
</feature>
<dbReference type="AlphaFoldDB" id="A0A9J8BBW6"/>
<dbReference type="InterPro" id="IPR009060">
    <property type="entry name" value="UBA-like_sf"/>
</dbReference>
<organism evidence="5 6">
    <name type="scientific">Cyprinus carpio carpio</name>
    <dbReference type="NCBI Taxonomy" id="630221"/>
    <lineage>
        <taxon>Eukaryota</taxon>
        <taxon>Metazoa</taxon>
        <taxon>Chordata</taxon>
        <taxon>Craniata</taxon>
        <taxon>Vertebrata</taxon>
        <taxon>Euteleostomi</taxon>
        <taxon>Actinopterygii</taxon>
        <taxon>Neopterygii</taxon>
        <taxon>Teleostei</taxon>
        <taxon>Ostariophysi</taxon>
        <taxon>Cypriniformes</taxon>
        <taxon>Cyprinidae</taxon>
        <taxon>Cyprininae</taxon>
        <taxon>Cyprinus</taxon>
    </lineage>
</organism>
<dbReference type="SUPFAM" id="SSF48452">
    <property type="entry name" value="TPR-like"/>
    <property type="match status" value="1"/>
</dbReference>
<feature type="region of interest" description="Disordered" evidence="3">
    <location>
        <begin position="159"/>
        <end position="285"/>
    </location>
</feature>
<dbReference type="PANTHER" id="PTHR47678:SF1">
    <property type="entry name" value="TETRATRICOPEPTIDE REPEAT PROTEIN 31"/>
    <property type="match status" value="1"/>
</dbReference>
<reference evidence="5" key="2">
    <citation type="submission" date="2025-09" db="UniProtKB">
        <authorList>
            <consortium name="Ensembl"/>
        </authorList>
    </citation>
    <scope>IDENTIFICATION</scope>
</reference>
<dbReference type="InterPro" id="IPR012677">
    <property type="entry name" value="Nucleotide-bd_a/b_plait_sf"/>
</dbReference>
<evidence type="ECO:0000256" key="3">
    <source>
        <dbReference type="SAM" id="MobiDB-lite"/>
    </source>
</evidence>
<protein>
    <submittedName>
        <fullName evidence="5">Si:dkey-33c12.4</fullName>
    </submittedName>
</protein>
<feature type="compositionally biased region" description="Basic and acidic residues" evidence="3">
    <location>
        <begin position="319"/>
        <end position="342"/>
    </location>
</feature>
<evidence type="ECO:0000313" key="6">
    <source>
        <dbReference type="Proteomes" id="UP001108240"/>
    </source>
</evidence>
<dbReference type="GO" id="GO:0003723">
    <property type="term" value="F:RNA binding"/>
    <property type="evidence" value="ECO:0007669"/>
    <property type="project" value="UniProtKB-UniRule"/>
</dbReference>
<dbReference type="OMA" id="IQCIDGM"/>
<dbReference type="Gene3D" id="3.30.70.330">
    <property type="match status" value="1"/>
</dbReference>
<dbReference type="InterPro" id="IPR035979">
    <property type="entry name" value="RBD_domain_sf"/>
</dbReference>
<proteinExistence type="predicted"/>
<feature type="compositionally biased region" description="Basic and acidic residues" evidence="3">
    <location>
        <begin position="224"/>
        <end position="238"/>
    </location>
</feature>
<dbReference type="InterPro" id="IPR000504">
    <property type="entry name" value="RRM_dom"/>
</dbReference>
<dbReference type="CDD" id="cd14270">
    <property type="entry name" value="UBA"/>
    <property type="match status" value="1"/>
</dbReference>
<dbReference type="InterPro" id="IPR019734">
    <property type="entry name" value="TPR_rpt"/>
</dbReference>
<evidence type="ECO:0000256" key="2">
    <source>
        <dbReference type="PROSITE-ProRule" id="PRU00339"/>
    </source>
</evidence>
<dbReference type="InterPro" id="IPR011990">
    <property type="entry name" value="TPR-like_helical_dom_sf"/>
</dbReference>
<dbReference type="SMART" id="SM00028">
    <property type="entry name" value="TPR"/>
    <property type="match status" value="3"/>
</dbReference>
<accession>A0A9J8BBW6</accession>
<dbReference type="SUPFAM" id="SSF46934">
    <property type="entry name" value="UBA-like"/>
    <property type="match status" value="1"/>
</dbReference>
<dbReference type="SMART" id="SM00360">
    <property type="entry name" value="RRM"/>
    <property type="match status" value="1"/>
</dbReference>
<dbReference type="PROSITE" id="PS50005">
    <property type="entry name" value="TPR"/>
    <property type="match status" value="1"/>
</dbReference>
<feature type="region of interest" description="Disordered" evidence="3">
    <location>
        <begin position="527"/>
        <end position="546"/>
    </location>
</feature>